<keyword evidence="8" id="KW-0624">Polysaccharide degradation</keyword>
<dbReference type="EMBL" id="MDTU01000001">
    <property type="protein sequence ID" value="ODN43776.1"/>
    <property type="molecule type" value="Genomic_DNA"/>
</dbReference>
<feature type="domain" description="Glycosyl hydrolase family 81 C-terminal" evidence="10">
    <location>
        <begin position="531"/>
        <end position="846"/>
    </location>
</feature>
<evidence type="ECO:0000256" key="9">
    <source>
        <dbReference type="SAM" id="MobiDB-lite"/>
    </source>
</evidence>
<name>A0ABX3A7T9_9GAMM</name>
<evidence type="ECO:0000256" key="7">
    <source>
        <dbReference type="ARBA" id="ARBA00023316"/>
    </source>
</evidence>
<dbReference type="PANTHER" id="PTHR31983:SF0">
    <property type="entry name" value="GLUCAN ENDO-1,3-BETA-D-GLUCOSIDASE 2"/>
    <property type="match status" value="1"/>
</dbReference>
<protein>
    <recommendedName>
        <fullName evidence="3">glucan endo-1,3-beta-D-glucosidase</fullName>
        <ecNumber evidence="3">3.2.1.39</ecNumber>
    </recommendedName>
</protein>
<reference evidence="11 12" key="1">
    <citation type="submission" date="2016-08" db="EMBL/GenBank/DDBJ databases">
        <title>Draft genome sequence of Candidatus Piscirickettsia litoralis, from seawater.</title>
        <authorList>
            <person name="Wan X."/>
            <person name="Lee A.J."/>
            <person name="Hou S."/>
            <person name="Donachie S.P."/>
        </authorList>
    </citation>
    <scope>NUCLEOTIDE SEQUENCE [LARGE SCALE GENOMIC DNA]</scope>
    <source>
        <strain evidence="11 12">Y2</strain>
    </source>
</reference>
<dbReference type="InterPro" id="IPR040720">
    <property type="entry name" value="GH81_C"/>
</dbReference>
<evidence type="ECO:0000256" key="4">
    <source>
        <dbReference type="ARBA" id="ARBA00022801"/>
    </source>
</evidence>
<evidence type="ECO:0000256" key="1">
    <source>
        <dbReference type="ARBA" id="ARBA00000382"/>
    </source>
</evidence>
<feature type="region of interest" description="Disordered" evidence="9">
    <location>
        <begin position="1056"/>
        <end position="1075"/>
    </location>
</feature>
<dbReference type="Gene3D" id="2.70.98.30">
    <property type="entry name" value="Golgi alpha-mannosidase II, domain 4"/>
    <property type="match status" value="1"/>
</dbReference>
<keyword evidence="12" id="KW-1185">Reference proteome</keyword>
<keyword evidence="6" id="KW-0326">Glycosidase</keyword>
<dbReference type="Proteomes" id="UP000094329">
    <property type="component" value="Unassembled WGS sequence"/>
</dbReference>
<gene>
    <name evidence="11" type="ORF">BGC07_13820</name>
</gene>
<keyword evidence="7" id="KW-0961">Cell wall biogenesis/degradation</keyword>
<comment type="similarity">
    <text evidence="2">Belongs to the glycosyl hydrolase 81 family.</text>
</comment>
<dbReference type="EC" id="3.2.1.39" evidence="3"/>
<feature type="region of interest" description="Disordered" evidence="9">
    <location>
        <begin position="930"/>
        <end position="962"/>
    </location>
</feature>
<dbReference type="PROSITE" id="PS52008">
    <property type="entry name" value="GH81"/>
    <property type="match status" value="1"/>
</dbReference>
<sequence length="1166" mass="131800">MRKEAIGLVLGLWGSITIASDIPQGAGRYLTELPAQDSEGNNLRSVKGVIKKSNSFQGPIPTHTWWSSLIWDFNGNQPHSQPMFAHPLAFQAEKQGLGIGYPDQPIVYNIEWQGTIYNRGAGYRYSYQKDLLVSLQGEQFDKTVAESYSDWTVGALWQNSQNSLKATLGHGLPFIYFERSGNRPVEVKLNRVSQRAIDFPFKSKRYHFENLHGSYQGGNIGFNIPVNALEPGAAVKVRFALDFDGDGESDRIEQYALFPTDGSSVSWEIYNENSHGGIDQNHSYGDYQNFNNGNVSIDIWRNFGSGDILIDQSQARVVLPYQLDRTNILNFNNNREGSIARLEQDKNEVWYQNANVMGLSVNGHHYGLFAPSGSQWSVSGNRSLISSNLAGKNYWSVALLPEKNIETLLEFKKYAYSFVTSGKANYQYQPESSEIVTDFILNFDQKEPANHNNQTVMALYPHQWKNLLGSPTNIEYQSSRGMMKAIIDNKFKTVRKFSGIISSLPIDPSQQDHLKAQLIGEYNALRNQGGFSKKDTYWLGKELGKVAEFTYLADQLNLTSQRDYFIEILKSKLEDWFEAKLSSFFYYDPTWQTLIGYPASYGSDDQINDHHFHYAYFIRAAAAVARFDSVWAKQNNWGAMVNLLIKDAANHERSDDSFPYLRHFDPYAGHSWASGHAAFAAGNNQESSSEAMNFAAAVLLWGQATGQDSLRDLGIYLYETEGSAIDQYWFDVDQDIFPEGYLHTTAGIVWAEGVVYSTWWTANPEEIHGINYLPITASSLYLGRSSEYVTRNLNDLKKTNQFYHQQRNEHSRAHYYDRWQGLIGQYQALTDTNQAYRQYQENNNFTPEFGTSHAQLIHWLTSLNHLGLPDFTIYANDPLAVVFTKNGKKNYVVDNPSAQSKTVTFSNGTTVIAKANQLTLIHEDNLTQQQETGTSDNANESEDNSTSNGPVGDQSDDTSSFSDGVIELEDNVLLKIDQQGDEYIIELETDKDRRYAIIHYFAKNGVPQNVTLTKNGQKFTGRFRNLDGSRPIRFTIADADRVQFTTAAVDVVVADNSDTDSGEPTQSQPSETEENLGSMVILEDNLQLSVTHDNGIYQIQVESHEERSYMIIHYVDFRGIPQNVTLWKQGKMFSGQFSNLDAEQPVSFTVADEQRVQFTTEKMQIG</sequence>
<evidence type="ECO:0000256" key="3">
    <source>
        <dbReference type="ARBA" id="ARBA00012780"/>
    </source>
</evidence>
<comment type="catalytic activity">
    <reaction evidence="1">
        <text>Hydrolysis of (1-&gt;3)-beta-D-glucosidic linkages in (1-&gt;3)-beta-D-glucans.</text>
        <dbReference type="EC" id="3.2.1.39"/>
    </reaction>
</comment>
<evidence type="ECO:0000256" key="6">
    <source>
        <dbReference type="ARBA" id="ARBA00023295"/>
    </source>
</evidence>
<keyword evidence="5" id="KW-0119">Carbohydrate metabolism</keyword>
<comment type="caution">
    <text evidence="11">The sequence shown here is derived from an EMBL/GenBank/DDBJ whole genome shotgun (WGS) entry which is preliminary data.</text>
</comment>
<accession>A0ABX3A7T9</accession>
<evidence type="ECO:0000256" key="2">
    <source>
        <dbReference type="ARBA" id="ARBA00010730"/>
    </source>
</evidence>
<dbReference type="PANTHER" id="PTHR31983">
    <property type="entry name" value="ENDO-1,3(4)-BETA-GLUCANASE 1"/>
    <property type="match status" value="1"/>
</dbReference>
<keyword evidence="4" id="KW-0378">Hydrolase</keyword>
<evidence type="ECO:0000313" key="11">
    <source>
        <dbReference type="EMBL" id="ODN43776.1"/>
    </source>
</evidence>
<organism evidence="11 12">
    <name type="scientific">Piscirickettsia litoralis</name>
    <dbReference type="NCBI Taxonomy" id="1891921"/>
    <lineage>
        <taxon>Bacteria</taxon>
        <taxon>Pseudomonadati</taxon>
        <taxon>Pseudomonadota</taxon>
        <taxon>Gammaproteobacteria</taxon>
        <taxon>Thiotrichales</taxon>
        <taxon>Piscirickettsiaceae</taxon>
        <taxon>Piscirickettsia</taxon>
    </lineage>
</organism>
<evidence type="ECO:0000259" key="10">
    <source>
        <dbReference type="Pfam" id="PF17652"/>
    </source>
</evidence>
<dbReference type="Pfam" id="PF17652">
    <property type="entry name" value="Glyco_hydro81C"/>
    <property type="match status" value="1"/>
</dbReference>
<dbReference type="RefSeq" id="WP_069313572.1">
    <property type="nucleotide sequence ID" value="NZ_MDTU01000001.1"/>
</dbReference>
<evidence type="ECO:0000256" key="5">
    <source>
        <dbReference type="ARBA" id="ARBA00023277"/>
    </source>
</evidence>
<feature type="compositionally biased region" description="Polar residues" evidence="9">
    <location>
        <begin position="930"/>
        <end position="949"/>
    </location>
</feature>
<evidence type="ECO:0000256" key="8">
    <source>
        <dbReference type="ARBA" id="ARBA00023326"/>
    </source>
</evidence>
<proteinExistence type="inferred from homology"/>
<dbReference type="InterPro" id="IPR005200">
    <property type="entry name" value="Endo-beta-glucanase"/>
</dbReference>
<evidence type="ECO:0000313" key="12">
    <source>
        <dbReference type="Proteomes" id="UP000094329"/>
    </source>
</evidence>